<protein>
    <submittedName>
        <fullName evidence="2">M23 family metallopeptidase</fullName>
    </submittedName>
</protein>
<dbReference type="InterPro" id="IPR011055">
    <property type="entry name" value="Dup_hybrid_motif"/>
</dbReference>
<dbReference type="Gene3D" id="2.70.70.10">
    <property type="entry name" value="Glucose Permease (Domain IIA)"/>
    <property type="match status" value="1"/>
</dbReference>
<dbReference type="SUPFAM" id="SSF51261">
    <property type="entry name" value="Duplicated hybrid motif"/>
    <property type="match status" value="1"/>
</dbReference>
<dbReference type="Pfam" id="PF01551">
    <property type="entry name" value="Peptidase_M23"/>
    <property type="match status" value="1"/>
</dbReference>
<gene>
    <name evidence="2" type="ORF">FNH04_40155</name>
</gene>
<feature type="domain" description="M23ase beta-sheet core" evidence="1">
    <location>
        <begin position="51"/>
        <end position="148"/>
    </location>
</feature>
<dbReference type="CDD" id="cd12797">
    <property type="entry name" value="M23_peptidase"/>
    <property type="match status" value="1"/>
</dbReference>
<evidence type="ECO:0000313" key="2">
    <source>
        <dbReference type="EMBL" id="MPY45898.1"/>
    </source>
</evidence>
<dbReference type="PANTHER" id="PTHR21666">
    <property type="entry name" value="PEPTIDASE-RELATED"/>
    <property type="match status" value="1"/>
</dbReference>
<dbReference type="OrthoDB" id="5244067at2"/>
<comment type="caution">
    <text evidence="2">The sequence shown here is derived from an EMBL/GenBank/DDBJ whole genome shotgun (WGS) entry which is preliminary data.</text>
</comment>
<dbReference type="EMBL" id="VJZE01000534">
    <property type="protein sequence ID" value="MPY45898.1"/>
    <property type="molecule type" value="Genomic_DNA"/>
</dbReference>
<dbReference type="AlphaFoldDB" id="A0A5N8WHC0"/>
<dbReference type="InterPro" id="IPR050570">
    <property type="entry name" value="Cell_wall_metabolism_enzyme"/>
</dbReference>
<keyword evidence="3" id="KW-1185">Reference proteome</keyword>
<dbReference type="Proteomes" id="UP000326979">
    <property type="component" value="Unassembled WGS sequence"/>
</dbReference>
<sequence length="159" mass="16711">MSSKILDAIARAEAEERAADLRKRADSWVRPLDSYTKTTSFGAGGSLWSRRHSGQDLATAVGAAVKAMHGGTVVEVGWGGAYGNQIVIKHANHTYSQYAHLSGTLVSPGQKVSTGQRIAVSGSTGNSTGPHLHIEIRTTAAYGSAIDPVAFLRDHGLSL</sequence>
<evidence type="ECO:0000259" key="1">
    <source>
        <dbReference type="Pfam" id="PF01551"/>
    </source>
</evidence>
<dbReference type="InterPro" id="IPR016047">
    <property type="entry name" value="M23ase_b-sheet_dom"/>
</dbReference>
<name>A0A5N8WHC0_9ACTN</name>
<dbReference type="FunFam" id="2.70.70.10:FF:000013">
    <property type="entry name" value="Peptidase family M23"/>
    <property type="match status" value="1"/>
</dbReference>
<proteinExistence type="predicted"/>
<organism evidence="2 3">
    <name type="scientific">Streptomyces phyllanthi</name>
    <dbReference type="NCBI Taxonomy" id="1803180"/>
    <lineage>
        <taxon>Bacteria</taxon>
        <taxon>Bacillati</taxon>
        <taxon>Actinomycetota</taxon>
        <taxon>Actinomycetes</taxon>
        <taxon>Kitasatosporales</taxon>
        <taxon>Streptomycetaceae</taxon>
        <taxon>Streptomyces</taxon>
    </lineage>
</organism>
<dbReference type="GO" id="GO:0004222">
    <property type="term" value="F:metalloendopeptidase activity"/>
    <property type="evidence" value="ECO:0007669"/>
    <property type="project" value="TreeGrafter"/>
</dbReference>
<accession>A0A5N8WHC0</accession>
<evidence type="ECO:0000313" key="3">
    <source>
        <dbReference type="Proteomes" id="UP000326979"/>
    </source>
</evidence>
<reference evidence="2 3" key="1">
    <citation type="submission" date="2019-07" db="EMBL/GenBank/DDBJ databases">
        <title>New species of Amycolatopsis and Streptomyces.</title>
        <authorList>
            <person name="Duangmal K."/>
            <person name="Teo W.F.A."/>
            <person name="Lipun K."/>
        </authorList>
    </citation>
    <scope>NUCLEOTIDE SEQUENCE [LARGE SCALE GENOMIC DNA]</scope>
    <source>
        <strain evidence="2 3">TISTR 2346</strain>
    </source>
</reference>
<dbReference type="PANTHER" id="PTHR21666:SF270">
    <property type="entry name" value="MUREIN HYDROLASE ACTIVATOR ENVC"/>
    <property type="match status" value="1"/>
</dbReference>